<evidence type="ECO:0000313" key="2">
    <source>
        <dbReference type="Proteomes" id="UP000799537"/>
    </source>
</evidence>
<reference evidence="1" key="1">
    <citation type="journal article" date="2020" name="Stud. Mycol.">
        <title>101 Dothideomycetes genomes: a test case for predicting lifestyles and emergence of pathogens.</title>
        <authorList>
            <person name="Haridas S."/>
            <person name="Albert R."/>
            <person name="Binder M."/>
            <person name="Bloem J."/>
            <person name="Labutti K."/>
            <person name="Salamov A."/>
            <person name="Andreopoulos B."/>
            <person name="Baker S."/>
            <person name="Barry K."/>
            <person name="Bills G."/>
            <person name="Bluhm B."/>
            <person name="Cannon C."/>
            <person name="Castanera R."/>
            <person name="Culley D."/>
            <person name="Daum C."/>
            <person name="Ezra D."/>
            <person name="Gonzalez J."/>
            <person name="Henrissat B."/>
            <person name="Kuo A."/>
            <person name="Liang C."/>
            <person name="Lipzen A."/>
            <person name="Lutzoni F."/>
            <person name="Magnuson J."/>
            <person name="Mondo S."/>
            <person name="Nolan M."/>
            <person name="Ohm R."/>
            <person name="Pangilinan J."/>
            <person name="Park H.-J."/>
            <person name="Ramirez L."/>
            <person name="Alfaro M."/>
            <person name="Sun H."/>
            <person name="Tritt A."/>
            <person name="Yoshinaga Y."/>
            <person name="Zwiers L.-H."/>
            <person name="Turgeon B."/>
            <person name="Goodwin S."/>
            <person name="Spatafora J."/>
            <person name="Crous P."/>
            <person name="Grigoriev I."/>
        </authorList>
    </citation>
    <scope>NUCLEOTIDE SEQUENCE</scope>
    <source>
        <strain evidence="1">ATCC 36951</strain>
    </source>
</reference>
<dbReference type="Proteomes" id="UP000799537">
    <property type="component" value="Unassembled WGS sequence"/>
</dbReference>
<name>A0A6A6D514_ZASCE</name>
<accession>A0A6A6D514</accession>
<keyword evidence="2" id="KW-1185">Reference proteome</keyword>
<dbReference type="AlphaFoldDB" id="A0A6A6D514"/>
<organism evidence="1 2">
    <name type="scientific">Zasmidium cellare ATCC 36951</name>
    <dbReference type="NCBI Taxonomy" id="1080233"/>
    <lineage>
        <taxon>Eukaryota</taxon>
        <taxon>Fungi</taxon>
        <taxon>Dikarya</taxon>
        <taxon>Ascomycota</taxon>
        <taxon>Pezizomycotina</taxon>
        <taxon>Dothideomycetes</taxon>
        <taxon>Dothideomycetidae</taxon>
        <taxon>Mycosphaerellales</taxon>
        <taxon>Mycosphaerellaceae</taxon>
        <taxon>Zasmidium</taxon>
    </lineage>
</organism>
<dbReference type="GeneID" id="54556595"/>
<proteinExistence type="predicted"/>
<dbReference type="EMBL" id="ML993579">
    <property type="protein sequence ID" value="KAF2173460.1"/>
    <property type="molecule type" value="Genomic_DNA"/>
</dbReference>
<dbReference type="RefSeq" id="XP_033674349.1">
    <property type="nucleotide sequence ID" value="XM_033803323.1"/>
</dbReference>
<sequence length="151" mass="16910">MKYCKLQPKEPKSNVNVIPSNHADICIDEGIVLQIVQCLENFYNSCGDISHAPLENARAFHALVEVTVVVRIEPRELSIKVPSWVISAGRTVTIPYFNEISSDLETYSWATKTGYDVVRDGPTFPDSADLYNADAATTAIRTYLRKDDENE</sequence>
<evidence type="ECO:0000313" key="1">
    <source>
        <dbReference type="EMBL" id="KAF2173460.1"/>
    </source>
</evidence>
<gene>
    <name evidence="1" type="ORF">M409DRAFT_15742</name>
</gene>
<protein>
    <submittedName>
        <fullName evidence="1">Uncharacterized protein</fullName>
    </submittedName>
</protein>